<protein>
    <submittedName>
        <fullName evidence="2">Transporter substrate-binding domain-containing protein</fullName>
    </submittedName>
</protein>
<comment type="caution">
    <text evidence="2">The sequence shown here is derived from an EMBL/GenBank/DDBJ whole genome shotgun (WGS) entry which is preliminary data.</text>
</comment>
<dbReference type="Gene3D" id="3.40.190.10">
    <property type="entry name" value="Periplasmic binding protein-like II"/>
    <property type="match status" value="2"/>
</dbReference>
<evidence type="ECO:0000313" key="2">
    <source>
        <dbReference type="EMBL" id="MDK2122936.1"/>
    </source>
</evidence>
<accession>A0ABT7DS93</accession>
<keyword evidence="1" id="KW-0732">Signal</keyword>
<dbReference type="SUPFAM" id="SSF53850">
    <property type="entry name" value="Periplasmic binding protein-like II"/>
    <property type="match status" value="1"/>
</dbReference>
<reference evidence="2" key="1">
    <citation type="submission" date="2023-03" db="EMBL/GenBank/DDBJ databases">
        <title>Chitinimonas shenzhenensis gen. nov., sp. nov., a novel member of family Burkholderiaceae isolated from activated sludge collected in Shen Zhen, China.</title>
        <authorList>
            <person name="Wang X."/>
        </authorList>
    </citation>
    <scope>NUCLEOTIDE SEQUENCE</scope>
    <source>
        <strain evidence="2">DQS-5</strain>
    </source>
</reference>
<dbReference type="EMBL" id="JARRAF010000002">
    <property type="protein sequence ID" value="MDK2122936.1"/>
    <property type="molecule type" value="Genomic_DNA"/>
</dbReference>
<feature type="signal peptide" evidence="1">
    <location>
        <begin position="1"/>
        <end position="24"/>
    </location>
</feature>
<sequence length="243" mass="26807">MRALCCVAALCLNLGGVLLSVAQARVVLARAVPVAPWSFPDKPSQGVVPEYLKAMFDAAGVPLVVETLPYLRVMQGLKDGSTELTVLIPDAERDAVALRLCQPTRIQSGVIYKHSRYPYIGKPGDLAGKRIGVPRGTKALDELDKVPGVERYPIETVDQGFRMLKLDRLDATFVSTPGSDLLLRESRLDPGEYRFLEVTTSPVVIYVSRRSTLASEPALLEQLRQLCDGPLRKIMDGLMQRYR</sequence>
<dbReference type="RefSeq" id="WP_284099223.1">
    <property type="nucleotide sequence ID" value="NZ_JARRAF010000002.1"/>
</dbReference>
<proteinExistence type="predicted"/>
<dbReference type="Proteomes" id="UP001172778">
    <property type="component" value="Unassembled WGS sequence"/>
</dbReference>
<gene>
    <name evidence="2" type="ORF">PZA18_02595</name>
</gene>
<name>A0ABT7DS93_9NEIS</name>
<evidence type="ECO:0000313" key="3">
    <source>
        <dbReference type="Proteomes" id="UP001172778"/>
    </source>
</evidence>
<evidence type="ECO:0000256" key="1">
    <source>
        <dbReference type="SAM" id="SignalP"/>
    </source>
</evidence>
<organism evidence="2 3">
    <name type="scientific">Parachitinimonas caeni</name>
    <dbReference type="NCBI Taxonomy" id="3031301"/>
    <lineage>
        <taxon>Bacteria</taxon>
        <taxon>Pseudomonadati</taxon>
        <taxon>Pseudomonadota</taxon>
        <taxon>Betaproteobacteria</taxon>
        <taxon>Neisseriales</taxon>
        <taxon>Chitinibacteraceae</taxon>
        <taxon>Parachitinimonas</taxon>
    </lineage>
</organism>
<feature type="chain" id="PRO_5045998089" evidence="1">
    <location>
        <begin position="25"/>
        <end position="243"/>
    </location>
</feature>
<keyword evidence="3" id="KW-1185">Reference proteome</keyword>